<sequence>MTDATYPRIEIILNGKRIGPEGRSTRAITNPATEETLAEMPMITAQELDQAVQSAQTAFDSWQGVSALERSRILRRFADILRRDESQIARNITLDMGKPLAEALAEVRSAADYVDWHAEEGRRVYGRIIPTRVAGVQQIMVKEPVGVCLAIAPWNFPLSQSIRKVANALASGCTLLLKGASETPSAIMAIANALEEAGLPAGCLNVIWGDPSLIANTLLAHPVVKKISFTGSVPIGKHLAELAGRYMKRATMELGGHAPVLIYDDVDPQAVARALTANKLRNSGQVCISPTRFYVQDGVYDSFLPALVDAFEKVNVGNGLDPATKMGPLVNSGRVDAMDALVADARANGATIATGGTRIGNVGHFYSPTVVATDGDDIALMNDEPFGPVAVVSRFRDSDEALRRANRLPFGLASYVFTNSLQRADQASASLAAGMVSINHFGLALPETPFGGINDSGYGSEGGIESFEGYLNTKFISRMSNPVA</sequence>
<dbReference type="PANTHER" id="PTHR43353:SF5">
    <property type="entry name" value="SUCCINATE-SEMIALDEHYDE DEHYDROGENASE, MITOCHONDRIAL"/>
    <property type="match status" value="1"/>
</dbReference>
<reference evidence="4 5" key="2">
    <citation type="journal article" date="2017" name="Genome Biol. Evol.">
        <title>Trajectories and Drivers of Genome Evolution in Surface-Associated Marine Phaeobacter.</title>
        <authorList>
            <person name="Freese H.M."/>
            <person name="Sikorski J."/>
            <person name="Bunk B."/>
            <person name="Scheuner C."/>
            <person name="Meier-Kolthoff J.P."/>
            <person name="Sproer C."/>
            <person name="Gram L."/>
            <person name="Overmann J."/>
        </authorList>
    </citation>
    <scope>NUCLEOTIDE SEQUENCE [LARGE SCALE GENOMIC DNA]</scope>
    <source>
        <strain evidence="4 5">P88</strain>
        <plasmid evidence="4">pP88_c</plasmid>
    </source>
</reference>
<proteinExistence type="inferred from homology"/>
<dbReference type="Gene3D" id="3.40.309.10">
    <property type="entry name" value="Aldehyde Dehydrogenase, Chain A, domain 2"/>
    <property type="match status" value="1"/>
</dbReference>
<gene>
    <name evidence="4" type="ORF">PhaeoP88_04260</name>
</gene>
<protein>
    <submittedName>
        <fullName evidence="4">NAD-dependent aldehyde dehydrogenase</fullName>
        <ecNumber evidence="4">1.2.1.16</ecNumber>
    </submittedName>
</protein>
<dbReference type="Proteomes" id="UP000236447">
    <property type="component" value="Plasmid pP88_c"/>
</dbReference>
<dbReference type="InterPro" id="IPR016163">
    <property type="entry name" value="Ald_DH_C"/>
</dbReference>
<feature type="domain" description="Aldehyde dehydrogenase" evidence="3">
    <location>
        <begin position="25"/>
        <end position="476"/>
    </location>
</feature>
<dbReference type="AlphaFoldDB" id="A0A2I7KG54"/>
<dbReference type="FunFam" id="3.40.605.10:FF:000007">
    <property type="entry name" value="NAD/NADP-dependent betaine aldehyde dehydrogenase"/>
    <property type="match status" value="1"/>
</dbReference>
<comment type="similarity">
    <text evidence="1">Belongs to the aldehyde dehydrogenase family.</text>
</comment>
<dbReference type="InterPro" id="IPR015590">
    <property type="entry name" value="Aldehyde_DH_dom"/>
</dbReference>
<evidence type="ECO:0000256" key="2">
    <source>
        <dbReference type="ARBA" id="ARBA00023002"/>
    </source>
</evidence>
<dbReference type="Gene3D" id="3.40.605.10">
    <property type="entry name" value="Aldehyde Dehydrogenase, Chain A, domain 1"/>
    <property type="match status" value="1"/>
</dbReference>
<evidence type="ECO:0000259" key="3">
    <source>
        <dbReference type="Pfam" id="PF00171"/>
    </source>
</evidence>
<dbReference type="FunFam" id="3.40.309.10:FF:000009">
    <property type="entry name" value="Aldehyde dehydrogenase A"/>
    <property type="match status" value="1"/>
</dbReference>
<accession>A0A2I7KG54</accession>
<keyword evidence="2 4" id="KW-0560">Oxidoreductase</keyword>
<geneLocation type="plasmid" evidence="5">
    <name>pp88_c</name>
</geneLocation>
<dbReference type="CDD" id="cd07103">
    <property type="entry name" value="ALDH_F5_SSADH_GabD"/>
    <property type="match status" value="1"/>
</dbReference>
<dbReference type="PANTHER" id="PTHR43353">
    <property type="entry name" value="SUCCINATE-SEMIALDEHYDE DEHYDROGENASE, MITOCHONDRIAL"/>
    <property type="match status" value="1"/>
</dbReference>
<evidence type="ECO:0000313" key="4">
    <source>
        <dbReference type="EMBL" id="AUR01572.1"/>
    </source>
</evidence>
<dbReference type="EC" id="1.2.1.16" evidence="4"/>
<dbReference type="InterPro" id="IPR016162">
    <property type="entry name" value="Ald_DH_N"/>
</dbReference>
<keyword evidence="4" id="KW-0614">Plasmid</keyword>
<dbReference type="Pfam" id="PF00171">
    <property type="entry name" value="Aldedh"/>
    <property type="match status" value="1"/>
</dbReference>
<dbReference type="InterPro" id="IPR016161">
    <property type="entry name" value="Ald_DH/histidinol_DH"/>
</dbReference>
<dbReference type="InterPro" id="IPR050740">
    <property type="entry name" value="Aldehyde_DH_Superfamily"/>
</dbReference>
<evidence type="ECO:0000313" key="5">
    <source>
        <dbReference type="Proteomes" id="UP000236447"/>
    </source>
</evidence>
<dbReference type="SUPFAM" id="SSF53720">
    <property type="entry name" value="ALDH-like"/>
    <property type="match status" value="1"/>
</dbReference>
<reference evidence="4 5" key="1">
    <citation type="journal article" date="2017" name="Front. Microbiol.">
        <title>Phaeobacter piscinae sp. nov., a species of the Roseobacter group and potential aquaculture probiont.</title>
        <authorList>
            <person name="Sonnenschein E.C."/>
            <person name="Phippen C.B.W."/>
            <person name="Nielsen K.F."/>
            <person name="Mateiu R.V."/>
            <person name="Melchiorsen J."/>
            <person name="Gram L."/>
            <person name="Overmann J."/>
            <person name="Freese H.M."/>
        </authorList>
    </citation>
    <scope>NUCLEOTIDE SEQUENCE [LARGE SCALE GENOMIC DNA]</scope>
    <source>
        <strain evidence="4 5">P88</strain>
        <plasmid evidence="4">pP88_c</plasmid>
    </source>
</reference>
<dbReference type="RefSeq" id="WP_102884628.1">
    <property type="nucleotide sequence ID" value="NZ_CP010728.1"/>
</dbReference>
<evidence type="ECO:0000256" key="1">
    <source>
        <dbReference type="ARBA" id="ARBA00009986"/>
    </source>
</evidence>
<organism evidence="4 5">
    <name type="scientific">Phaeobacter inhibens</name>
    <dbReference type="NCBI Taxonomy" id="221822"/>
    <lineage>
        <taxon>Bacteria</taxon>
        <taxon>Pseudomonadati</taxon>
        <taxon>Pseudomonadota</taxon>
        <taxon>Alphaproteobacteria</taxon>
        <taxon>Rhodobacterales</taxon>
        <taxon>Roseobacteraceae</taxon>
        <taxon>Phaeobacter</taxon>
    </lineage>
</organism>
<dbReference type="GO" id="GO:0009013">
    <property type="term" value="F:succinate-semialdehyde dehydrogenase [NAD(P)+] activity"/>
    <property type="evidence" value="ECO:0007669"/>
    <property type="project" value="UniProtKB-EC"/>
</dbReference>
<name>A0A2I7KG54_9RHOB</name>
<dbReference type="EMBL" id="CP010728">
    <property type="protein sequence ID" value="AUR01572.1"/>
    <property type="molecule type" value="Genomic_DNA"/>
</dbReference>